<dbReference type="Pfam" id="PF05380">
    <property type="entry name" value="Peptidase_A17"/>
    <property type="match status" value="1"/>
</dbReference>
<dbReference type="Gene3D" id="1.10.340.70">
    <property type="match status" value="1"/>
</dbReference>
<dbReference type="Gene3D" id="3.30.70.270">
    <property type="match status" value="1"/>
</dbReference>
<reference evidence="3" key="1">
    <citation type="submission" date="2025-08" db="UniProtKB">
        <authorList>
            <consortium name="RefSeq"/>
        </authorList>
    </citation>
    <scope>IDENTIFICATION</scope>
    <source>
        <tissue evidence="3">Testes</tissue>
    </source>
</reference>
<feature type="domain" description="Integrase catalytic" evidence="1">
    <location>
        <begin position="978"/>
        <end position="1165"/>
    </location>
</feature>
<gene>
    <name evidence="3" type="primary">LOC100370257</name>
</gene>
<dbReference type="SUPFAM" id="SSF56672">
    <property type="entry name" value="DNA/RNA polymerases"/>
    <property type="match status" value="1"/>
</dbReference>
<keyword evidence="2" id="KW-1185">Reference proteome</keyword>
<dbReference type="PANTHER" id="PTHR47331">
    <property type="entry name" value="PHD-TYPE DOMAIN-CONTAINING PROTEIN"/>
    <property type="match status" value="1"/>
</dbReference>
<dbReference type="Pfam" id="PF17921">
    <property type="entry name" value="Integrase_H2C2"/>
    <property type="match status" value="1"/>
</dbReference>
<organism evidence="2 3">
    <name type="scientific">Saccoglossus kowalevskii</name>
    <name type="common">Acorn worm</name>
    <dbReference type="NCBI Taxonomy" id="10224"/>
    <lineage>
        <taxon>Eukaryota</taxon>
        <taxon>Metazoa</taxon>
        <taxon>Hemichordata</taxon>
        <taxon>Enteropneusta</taxon>
        <taxon>Harrimaniidae</taxon>
        <taxon>Saccoglossus</taxon>
    </lineage>
</organism>
<dbReference type="PROSITE" id="PS50994">
    <property type="entry name" value="INTEGRASE"/>
    <property type="match status" value="1"/>
</dbReference>
<dbReference type="GeneID" id="100370257"/>
<dbReference type="PANTHER" id="PTHR47331:SF1">
    <property type="entry name" value="GAG-LIKE PROTEIN"/>
    <property type="match status" value="1"/>
</dbReference>
<dbReference type="InterPro" id="IPR043128">
    <property type="entry name" value="Rev_trsase/Diguanyl_cyclase"/>
</dbReference>
<dbReference type="InterPro" id="IPR000477">
    <property type="entry name" value="RT_dom"/>
</dbReference>
<dbReference type="InterPro" id="IPR040676">
    <property type="entry name" value="DUF5641"/>
</dbReference>
<dbReference type="InterPro" id="IPR008042">
    <property type="entry name" value="Retrotrans_Pao"/>
</dbReference>
<dbReference type="InterPro" id="IPR001584">
    <property type="entry name" value="Integrase_cat-core"/>
</dbReference>
<dbReference type="Proteomes" id="UP000694865">
    <property type="component" value="Unplaced"/>
</dbReference>
<dbReference type="Gene3D" id="3.10.10.10">
    <property type="entry name" value="HIV Type 1 Reverse Transcriptase, subunit A, domain 1"/>
    <property type="match status" value="1"/>
</dbReference>
<protein>
    <submittedName>
        <fullName evidence="3">Uncharacterized protein LOC100370257</fullName>
    </submittedName>
</protein>
<name>A0ABM0MA49_SACKO</name>
<evidence type="ECO:0000259" key="1">
    <source>
        <dbReference type="PROSITE" id="PS50994"/>
    </source>
</evidence>
<evidence type="ECO:0000313" key="2">
    <source>
        <dbReference type="Proteomes" id="UP000694865"/>
    </source>
</evidence>
<dbReference type="RefSeq" id="XP_006816890.1">
    <property type="nucleotide sequence ID" value="XM_006816827.1"/>
</dbReference>
<dbReference type="Pfam" id="PF00078">
    <property type="entry name" value="RVT_1"/>
    <property type="match status" value="1"/>
</dbReference>
<dbReference type="InterPro" id="IPR043502">
    <property type="entry name" value="DNA/RNA_pol_sf"/>
</dbReference>
<dbReference type="InterPro" id="IPR012337">
    <property type="entry name" value="RNaseH-like_sf"/>
</dbReference>
<dbReference type="InterPro" id="IPR036397">
    <property type="entry name" value="RNaseH_sf"/>
</dbReference>
<dbReference type="Gene3D" id="3.30.420.10">
    <property type="entry name" value="Ribonuclease H-like superfamily/Ribonuclease H"/>
    <property type="match status" value="1"/>
</dbReference>
<proteinExistence type="predicted"/>
<dbReference type="SUPFAM" id="SSF53098">
    <property type="entry name" value="Ribonuclease H-like"/>
    <property type="match status" value="1"/>
</dbReference>
<dbReference type="Pfam" id="PF18701">
    <property type="entry name" value="DUF5641"/>
    <property type="match status" value="1"/>
</dbReference>
<sequence length="1277" mass="145733">MFDEGANATFISAKFARELSVTVTKKENINLATFGDNATEQREVEYTDIIAHELDGNMSTINAMIAPVITTRVADQISAKVRNAEHLQGLKLAHPMTTTCRMDIDLLIGADQYWNYVGDHTVRGQLGPIAVSSKFGYLLSGPIGQYRNNPDFKVNMMHAEATPTETEPPIHNLWDLEAIGFTNPEIDETQLTFESYCKTHLKVENGKYTAKLPWKEDHESLPTNLNITVKRTRAMIRRLAPDVIKKYDDILTDQRRRDFIEEVDEDDPLIGHYIPHHGVKKDSVTTPIRVVYDCSCKQGADYPSLNECLQAGPSLINDLPAILLRFRGNRIALTSDIEKAFLNVRLDIDDRKFTKFLWLTDVNDPNSDFKVHVYRFKIVLFGAVCSPFILNSVIKTHLENNNNIPTALNMSNNIYVDDVIDGTDTEESAVTYFKEANKLMDSGGFKLRAWSSNNQQVMDLAEKDNIHEPSKNVSILGIRWKIDGDELTYNKAVKPILTELVTKRDVVSYASSLYDPIGYLSPVLIKAMLFIQLLWKLGFSWDEPLTTELTTQWIKIAENMRETRNITVKRQYFTENDPQSKVDVHAFADASSVGYGAIVYITNQRETAFVTAKTRVAPMTETTLPRLELMAALMASRLTKFVITALSGKFNINNCYLWSDSQIVLHWLNSDKKLPIFVRNRVKEIKEFSHIYKYVPTLDNPADLLTRGITCAELINSNIWWNGPLWLNTPNEWPTCEMFDITILHAVLERENRDLLSDSAFTETETNISRQREIVMDNDYNKEIESQEIGLHTVIDISRYNSIDKLLRVTAYVMRFISRVKKADTINTGLITADELKRAEHVWILNVQQQEFRDTIHELKTKHTKLGPIVQQLGLFIDEEDVLRCGSRIHNAPIEFVTKFPTLLPSNHELTKLIVLKAHSLILHGGVQSTVTQTRQQYWIPRIRQIVRSILRGCVTCRRVEGKAYANPVQAPLPSYRVNKLPAFTITGVDFTGFLLTKAPDGTRGKAYVCLFTCAVTRAIHLELVPDLSTRTFLHAFRRFAARRSLPSRMLSDNASTYLYLSAAEEIHALVDTPEIREYLATHRVQWTFIPKRAPWFGGFWERLIGLTKNAIKKTLGRSLISFDELSTVVTEIETVLNDRPLTYVSSNLDDNVGLTPNHLLHGRQVTAQPYIKVSDEEIYDPSYTQHEEINDRYKHLSRLHVQFWTRWSTEYLTALRERHTTSGSKHNTIRVGEVVIIHSDTEKRLNWQLGTVTKLIYGNDKLVRSAEVATPLNNLA</sequence>
<evidence type="ECO:0000313" key="3">
    <source>
        <dbReference type="RefSeq" id="XP_006816890.1"/>
    </source>
</evidence>
<accession>A0ABM0MA49</accession>
<dbReference type="InterPro" id="IPR041588">
    <property type="entry name" value="Integrase_H2C2"/>
</dbReference>